<dbReference type="InterPro" id="IPR000531">
    <property type="entry name" value="Beta-barrel_TonB"/>
</dbReference>
<evidence type="ECO:0000259" key="11">
    <source>
        <dbReference type="Pfam" id="PF07715"/>
    </source>
</evidence>
<dbReference type="PANTHER" id="PTHR47234:SF2">
    <property type="entry name" value="TONB-DEPENDENT RECEPTOR"/>
    <property type="match status" value="1"/>
</dbReference>
<evidence type="ECO:0000256" key="6">
    <source>
        <dbReference type="ARBA" id="ARBA00023136"/>
    </source>
</evidence>
<gene>
    <name evidence="12" type="ORF">GCM10011395_19640</name>
</gene>
<dbReference type="InterPro" id="IPR012910">
    <property type="entry name" value="Plug_dom"/>
</dbReference>
<name>A0ABQ1GSQ7_9SPHN</name>
<evidence type="ECO:0000256" key="8">
    <source>
        <dbReference type="PROSITE-ProRule" id="PRU01360"/>
    </source>
</evidence>
<proteinExistence type="inferred from homology"/>
<dbReference type="InterPro" id="IPR039426">
    <property type="entry name" value="TonB-dep_rcpt-like"/>
</dbReference>
<protein>
    <submittedName>
        <fullName evidence="12">TonB-dependent receptor</fullName>
    </submittedName>
</protein>
<evidence type="ECO:0000256" key="9">
    <source>
        <dbReference type="RuleBase" id="RU003357"/>
    </source>
</evidence>
<evidence type="ECO:0000256" key="5">
    <source>
        <dbReference type="ARBA" id="ARBA00023077"/>
    </source>
</evidence>
<keyword evidence="13" id="KW-1185">Reference proteome</keyword>
<evidence type="ECO:0000256" key="2">
    <source>
        <dbReference type="ARBA" id="ARBA00022448"/>
    </source>
</evidence>
<evidence type="ECO:0000256" key="4">
    <source>
        <dbReference type="ARBA" id="ARBA00022692"/>
    </source>
</evidence>
<dbReference type="PROSITE" id="PS52016">
    <property type="entry name" value="TONB_DEPENDENT_REC_3"/>
    <property type="match status" value="1"/>
</dbReference>
<comment type="similarity">
    <text evidence="8 9">Belongs to the TonB-dependent receptor family.</text>
</comment>
<dbReference type="Gene3D" id="2.40.170.20">
    <property type="entry name" value="TonB-dependent receptor, beta-barrel domain"/>
    <property type="match status" value="1"/>
</dbReference>
<feature type="domain" description="TonB-dependent receptor-like beta-barrel" evidence="10">
    <location>
        <begin position="325"/>
        <end position="865"/>
    </location>
</feature>
<sequence>MIRGLPGVSPGVGSQVNNGANGTNTVDLRGLGAQRNLVLLDGNRLVPSRADGVVDLNVIPLALIDRVDLLTGGASTTYGADAVSGVVNFITKRNFTGLDVRFANKILGTGDGYSFRGDITVGANFADDRGNAVLSFGYTKVDPVYQIQPFSIFGISSTTGRASGASFTSVPTTISFPTADLQVANGGGSLVPQYQGFNFNPYNIFQTPLIRKSIYAATHYDVADGVEFYARGMFSQNTVQSIIAPSGVFGNALTIPGNNPYLNSTIRDQLCTANGIPLGATCNTNPAIPLPGVYRRLVEIGPRVSTYQNNLYDARIGTKIDIAKSTSLDISASYGRSEQTSTQSGYVITQRVQQALNATNTTTCIDTTGNCVPVNLFGAAGSITPAQVAFLQAQSTIRINTELYQARAVLSGDFGSFLPTSDKAISYAVGVEYRKYKYDRIPDAFAQDPSALGGAGGATLPFTGGYDVTEGFGELIAPIVTDKPFFNDLTLEAGIRYSSYNVQAAGSPHFNTTTYKGGATWEPVKGVRFRGNYQRAVRAPNIGELFAPTVTGLTNVRTEPCVGTAPLSNANLAAVCIAQGAPAASIGLIQNPSAGQANATAGGNALIKPEKADTFTLGAVFTPSQFVPGLSISVDYFDIKVNQAITSALPSDALNACFGNITAASATSAACTSIRRNPANGRLSGPSATTFGLQTPLTNNGRYATDGIDLTADYGHKFGEFGLDLNFRGTWTNHLQFSASPTSVSRDCVGYFSVNCGPSLGQILPELTWQQRTTLSAPGVSLSVLWRHLDSVQYEGQAPDYVARGFTAANRNLFSGVVTNAAGASSALAGQTVNFNRIPAYNYFDLTLQFEVAKEFVLTLGTQNLFNKQPPVVGGQAGSTAAGSGNTFPSTYDPLGRSFNAAVRVKF</sequence>
<evidence type="ECO:0000313" key="12">
    <source>
        <dbReference type="EMBL" id="GGA49370.1"/>
    </source>
</evidence>
<dbReference type="Proteomes" id="UP000618591">
    <property type="component" value="Unassembled WGS sequence"/>
</dbReference>
<keyword evidence="4 8" id="KW-0812">Transmembrane</keyword>
<comment type="caution">
    <text evidence="12">The sequence shown here is derived from an EMBL/GenBank/DDBJ whole genome shotgun (WGS) entry which is preliminary data.</text>
</comment>
<dbReference type="PANTHER" id="PTHR47234">
    <property type="match status" value="1"/>
</dbReference>
<evidence type="ECO:0000259" key="10">
    <source>
        <dbReference type="Pfam" id="PF00593"/>
    </source>
</evidence>
<keyword evidence="2 8" id="KW-0813">Transport</keyword>
<organism evidence="12 13">
    <name type="scientific">Sphingomonas psychrolutea</name>
    <dbReference type="NCBI Taxonomy" id="1259676"/>
    <lineage>
        <taxon>Bacteria</taxon>
        <taxon>Pseudomonadati</taxon>
        <taxon>Pseudomonadota</taxon>
        <taxon>Alphaproteobacteria</taxon>
        <taxon>Sphingomonadales</taxon>
        <taxon>Sphingomonadaceae</taxon>
        <taxon>Sphingomonas</taxon>
    </lineage>
</organism>
<dbReference type="Pfam" id="PF00593">
    <property type="entry name" value="TonB_dep_Rec_b-barrel"/>
    <property type="match status" value="1"/>
</dbReference>
<dbReference type="Pfam" id="PF07715">
    <property type="entry name" value="Plug"/>
    <property type="match status" value="1"/>
</dbReference>
<dbReference type="Gene3D" id="2.170.130.10">
    <property type="entry name" value="TonB-dependent receptor, plug domain"/>
    <property type="match status" value="1"/>
</dbReference>
<accession>A0ABQ1GSQ7</accession>
<evidence type="ECO:0000256" key="3">
    <source>
        <dbReference type="ARBA" id="ARBA00022452"/>
    </source>
</evidence>
<keyword evidence="3 8" id="KW-1134">Transmembrane beta strand</keyword>
<evidence type="ECO:0000256" key="7">
    <source>
        <dbReference type="ARBA" id="ARBA00023237"/>
    </source>
</evidence>
<keyword evidence="12" id="KW-0675">Receptor</keyword>
<reference evidence="13" key="1">
    <citation type="journal article" date="2019" name="Int. J. Syst. Evol. Microbiol.">
        <title>The Global Catalogue of Microorganisms (GCM) 10K type strain sequencing project: providing services to taxonomists for standard genome sequencing and annotation.</title>
        <authorList>
            <consortium name="The Broad Institute Genomics Platform"/>
            <consortium name="The Broad Institute Genome Sequencing Center for Infectious Disease"/>
            <person name="Wu L."/>
            <person name="Ma J."/>
        </authorList>
    </citation>
    <scope>NUCLEOTIDE SEQUENCE [LARGE SCALE GENOMIC DNA]</scope>
    <source>
        <strain evidence="13">CGMCC 1.10106</strain>
    </source>
</reference>
<dbReference type="EMBL" id="BMDW01000010">
    <property type="protein sequence ID" value="GGA49370.1"/>
    <property type="molecule type" value="Genomic_DNA"/>
</dbReference>
<keyword evidence="7 8" id="KW-0998">Cell outer membrane</keyword>
<evidence type="ECO:0000256" key="1">
    <source>
        <dbReference type="ARBA" id="ARBA00004571"/>
    </source>
</evidence>
<comment type="subcellular location">
    <subcellularLocation>
        <location evidence="1 8">Cell outer membrane</location>
        <topology evidence="1 8">Multi-pass membrane protein</topology>
    </subcellularLocation>
</comment>
<evidence type="ECO:0000313" key="13">
    <source>
        <dbReference type="Proteomes" id="UP000618591"/>
    </source>
</evidence>
<feature type="domain" description="TonB-dependent receptor plug" evidence="11">
    <location>
        <begin position="2"/>
        <end position="86"/>
    </location>
</feature>
<dbReference type="InterPro" id="IPR036942">
    <property type="entry name" value="Beta-barrel_TonB_sf"/>
</dbReference>
<dbReference type="SUPFAM" id="SSF56935">
    <property type="entry name" value="Porins"/>
    <property type="match status" value="1"/>
</dbReference>
<keyword evidence="6 8" id="KW-0472">Membrane</keyword>
<keyword evidence="5 9" id="KW-0798">TonB box</keyword>
<dbReference type="InterPro" id="IPR037066">
    <property type="entry name" value="Plug_dom_sf"/>
</dbReference>